<keyword evidence="7" id="KW-0735">Signal-anchor</keyword>
<dbReference type="GO" id="GO:0016020">
    <property type="term" value="C:membrane"/>
    <property type="evidence" value="ECO:0007669"/>
    <property type="project" value="UniProtKB-SubCell"/>
</dbReference>
<name>A0A8C2UZZ1_CHILA</name>
<dbReference type="InterPro" id="IPR029044">
    <property type="entry name" value="Nucleotide-diphossugar_trans"/>
</dbReference>
<evidence type="ECO:0000256" key="10">
    <source>
        <dbReference type="ARBA" id="ARBA00023180"/>
    </source>
</evidence>
<dbReference type="Pfam" id="PF03414">
    <property type="entry name" value="Glyco_transf_6"/>
    <property type="match status" value="1"/>
</dbReference>
<feature type="binding site" evidence="12">
    <location>
        <position position="200"/>
    </location>
    <ligand>
        <name>an alpha-L-fucosyl-(1-&gt;2)-beta-D-galactosyl derivative</name>
        <dbReference type="ChEBI" id="CHEBI:140327"/>
    </ligand>
</feature>
<keyword evidence="5" id="KW-0808">Transferase</keyword>
<comment type="similarity">
    <text evidence="3">Belongs to the glycosyltransferase 6 family.</text>
</comment>
<dbReference type="OrthoDB" id="10013941at2759"/>
<keyword evidence="9" id="KW-0472">Membrane</keyword>
<keyword evidence="8" id="KW-1133">Transmembrane helix</keyword>
<dbReference type="PANTHER" id="PTHR10462">
    <property type="entry name" value="GLYCOSYLTRANSFERASE-RELATED"/>
    <property type="match status" value="1"/>
</dbReference>
<evidence type="ECO:0000313" key="15">
    <source>
        <dbReference type="Proteomes" id="UP000694398"/>
    </source>
</evidence>
<keyword evidence="15" id="KW-1185">Reference proteome</keyword>
<dbReference type="GeneTree" id="ENSGT00950000182858"/>
<feature type="chain" id="PRO_5034372538" description="Glycosyltransferase 6 domain-containing protein 1" evidence="13">
    <location>
        <begin position="24"/>
        <end position="312"/>
    </location>
</feature>
<dbReference type="PANTHER" id="PTHR10462:SF27">
    <property type="entry name" value="GLYCOSYLTRANSFERASE 6 DOMAIN-CONTAINING PROTEIN 1-RELATED"/>
    <property type="match status" value="1"/>
</dbReference>
<dbReference type="GO" id="GO:0005975">
    <property type="term" value="P:carbohydrate metabolic process"/>
    <property type="evidence" value="ECO:0007669"/>
    <property type="project" value="InterPro"/>
</dbReference>
<keyword evidence="13" id="KW-0732">Signal</keyword>
<evidence type="ECO:0008006" key="16">
    <source>
        <dbReference type="Google" id="ProtNLM"/>
    </source>
</evidence>
<feature type="active site" description="Nucleophile" evidence="11">
    <location>
        <position position="268"/>
    </location>
</feature>
<protein>
    <recommendedName>
        <fullName evidence="16">Glycosyltransferase 6 domain-containing protein 1</fullName>
    </recommendedName>
</protein>
<gene>
    <name evidence="14" type="primary">Glt6d1</name>
</gene>
<evidence type="ECO:0000256" key="9">
    <source>
        <dbReference type="ARBA" id="ARBA00023136"/>
    </source>
</evidence>
<dbReference type="Ensembl" id="ENSCLAT00000007947.1">
    <property type="protein sequence ID" value="ENSCLAP00000007827.1"/>
    <property type="gene ID" value="ENSCLAG00000005487.1"/>
</dbReference>
<evidence type="ECO:0000256" key="12">
    <source>
        <dbReference type="PIRSR" id="PIRSR605076-2"/>
    </source>
</evidence>
<dbReference type="GO" id="GO:0031982">
    <property type="term" value="C:vesicle"/>
    <property type="evidence" value="ECO:0007669"/>
    <property type="project" value="TreeGrafter"/>
</dbReference>
<comment type="cofactor">
    <cofactor evidence="1">
        <name>Mn(2+)</name>
        <dbReference type="ChEBI" id="CHEBI:29035"/>
    </cofactor>
</comment>
<accession>A0A8C2UZZ1</accession>
<dbReference type="GO" id="GO:0005794">
    <property type="term" value="C:Golgi apparatus"/>
    <property type="evidence" value="ECO:0007669"/>
    <property type="project" value="TreeGrafter"/>
</dbReference>
<evidence type="ECO:0000256" key="1">
    <source>
        <dbReference type="ARBA" id="ARBA00001936"/>
    </source>
</evidence>
<keyword evidence="6" id="KW-0812">Transmembrane</keyword>
<dbReference type="OMA" id="WLAPILW"/>
<evidence type="ECO:0000256" key="2">
    <source>
        <dbReference type="ARBA" id="ARBA00004606"/>
    </source>
</evidence>
<feature type="signal peptide" evidence="13">
    <location>
        <begin position="1"/>
        <end position="23"/>
    </location>
</feature>
<reference evidence="14" key="1">
    <citation type="submission" date="2025-08" db="UniProtKB">
        <authorList>
            <consortium name="Ensembl"/>
        </authorList>
    </citation>
    <scope>IDENTIFICATION</scope>
</reference>
<feature type="binding site" evidence="12">
    <location>
        <position position="291"/>
    </location>
    <ligand>
        <name>an alpha-L-fucosyl-(1-&gt;2)-beta-D-galactosyl derivative</name>
        <dbReference type="ChEBI" id="CHEBI:140327"/>
    </ligand>
</feature>
<keyword evidence="4" id="KW-0328">Glycosyltransferase</keyword>
<dbReference type="FunFam" id="3.90.550.10:FF:000022">
    <property type="entry name" value="Histo-blood group ABO system transferase"/>
    <property type="match status" value="1"/>
</dbReference>
<dbReference type="AlphaFoldDB" id="A0A8C2UZZ1"/>
<dbReference type="SUPFAM" id="SSF53448">
    <property type="entry name" value="Nucleotide-diphospho-sugar transferases"/>
    <property type="match status" value="1"/>
</dbReference>
<feature type="binding site" evidence="12">
    <location>
        <position position="268"/>
    </location>
    <ligand>
        <name>an alpha-L-fucosyl-(1-&gt;2)-beta-D-galactosyl derivative</name>
        <dbReference type="ChEBI" id="CHEBI:140327"/>
    </ligand>
</feature>
<dbReference type="CTD" id="360203"/>
<dbReference type="RefSeq" id="XP_013362019.1">
    <property type="nucleotide sequence ID" value="XM_013506565.1"/>
</dbReference>
<organism evidence="14 15">
    <name type="scientific">Chinchilla lanigera</name>
    <name type="common">Long-tailed chinchilla</name>
    <name type="synonym">Chinchilla villidera</name>
    <dbReference type="NCBI Taxonomy" id="34839"/>
    <lineage>
        <taxon>Eukaryota</taxon>
        <taxon>Metazoa</taxon>
        <taxon>Chordata</taxon>
        <taxon>Craniata</taxon>
        <taxon>Vertebrata</taxon>
        <taxon>Euteleostomi</taxon>
        <taxon>Mammalia</taxon>
        <taxon>Eutheria</taxon>
        <taxon>Euarchontoglires</taxon>
        <taxon>Glires</taxon>
        <taxon>Rodentia</taxon>
        <taxon>Hystricomorpha</taxon>
        <taxon>Chinchillidae</taxon>
        <taxon>Chinchilla</taxon>
    </lineage>
</organism>
<dbReference type="GO" id="GO:0016758">
    <property type="term" value="F:hexosyltransferase activity"/>
    <property type="evidence" value="ECO:0007669"/>
    <property type="project" value="InterPro"/>
</dbReference>
<evidence type="ECO:0000256" key="4">
    <source>
        <dbReference type="ARBA" id="ARBA00022676"/>
    </source>
</evidence>
<dbReference type="GeneID" id="102027441"/>
<evidence type="ECO:0000256" key="5">
    <source>
        <dbReference type="ARBA" id="ARBA00022679"/>
    </source>
</evidence>
<proteinExistence type="inferred from homology"/>
<evidence type="ECO:0000256" key="11">
    <source>
        <dbReference type="PIRSR" id="PIRSR605076-1"/>
    </source>
</evidence>
<evidence type="ECO:0000256" key="7">
    <source>
        <dbReference type="ARBA" id="ARBA00022968"/>
    </source>
</evidence>
<evidence type="ECO:0000256" key="13">
    <source>
        <dbReference type="SAM" id="SignalP"/>
    </source>
</evidence>
<evidence type="ECO:0000256" key="6">
    <source>
        <dbReference type="ARBA" id="ARBA00022692"/>
    </source>
</evidence>
<comment type="subcellular location">
    <subcellularLocation>
        <location evidence="2">Membrane</location>
        <topology evidence="2">Single-pass type II membrane protein</topology>
    </subcellularLocation>
</comment>
<dbReference type="InterPro" id="IPR005076">
    <property type="entry name" value="Glyco_trans_6"/>
</dbReference>
<dbReference type="Proteomes" id="UP000694398">
    <property type="component" value="Unassembled WGS sequence"/>
</dbReference>
<evidence type="ECO:0000256" key="3">
    <source>
        <dbReference type="ARBA" id="ARBA00010413"/>
    </source>
</evidence>
<reference evidence="14" key="2">
    <citation type="submission" date="2025-09" db="UniProtKB">
        <authorList>
            <consortium name="Ensembl"/>
        </authorList>
    </citation>
    <scope>IDENTIFICATION</scope>
</reference>
<keyword evidence="10" id="KW-0325">Glycoprotein</keyword>
<evidence type="ECO:0000313" key="14">
    <source>
        <dbReference type="Ensembl" id="ENSCLAP00000007827.1"/>
    </source>
</evidence>
<dbReference type="Gene3D" id="3.90.550.10">
    <property type="entry name" value="Spore Coat Polysaccharide Biosynthesis Protein SpsA, Chain A"/>
    <property type="match status" value="1"/>
</dbReference>
<evidence type="ECO:0000256" key="8">
    <source>
        <dbReference type="ARBA" id="ARBA00022989"/>
    </source>
</evidence>
<sequence length="312" mass="36179">MEERMKPKKVLFLLSLILMLLMAKHYFRSSQVTELQLSNWFQPRKRPDVLTLTPWLAPVLWEGTFSRQALERHYRGQNLTVGLAVFASGSSAEANLEQFLRSATMYFMPGQQVIFYVILDSYTMPLDVPLGPLQSLQVLMIAGEDKWWPDLDLLFLQTLKEHLVDHIKGEVDFLFAMTSNLVFQGEFGLETLGTSVAQLHPWWYFQKPQHLPYVRNPSSEAYIPFGQGDFYYGSTIVGGMPWQVLDLVEECLRGMIQDQNKRLNSSYEKCLNKYFFLHKPAKLLSPEYGWDLTLNLPPQVRYVKVAQQRRAT</sequence>